<dbReference type="EMBL" id="GGLE01004132">
    <property type="protein sequence ID" value="MBY08258.1"/>
    <property type="molecule type" value="Transcribed_RNA"/>
</dbReference>
<dbReference type="PANTHER" id="PTHR47326">
    <property type="entry name" value="TRANSPOSABLE ELEMENT TC3 TRANSPOSASE-LIKE PROTEIN"/>
    <property type="match status" value="1"/>
</dbReference>
<organism evidence="1">
    <name type="scientific">Ornithodoros turicata</name>
    <dbReference type="NCBI Taxonomy" id="34597"/>
    <lineage>
        <taxon>Eukaryota</taxon>
        <taxon>Metazoa</taxon>
        <taxon>Ecdysozoa</taxon>
        <taxon>Arthropoda</taxon>
        <taxon>Chelicerata</taxon>
        <taxon>Arachnida</taxon>
        <taxon>Acari</taxon>
        <taxon>Parasitiformes</taxon>
        <taxon>Ixodida</taxon>
        <taxon>Ixodoidea</taxon>
        <taxon>Argasidae</taxon>
        <taxon>Ornithodorinae</taxon>
        <taxon>Ornithodoros</taxon>
    </lineage>
</organism>
<dbReference type="GO" id="GO:0003676">
    <property type="term" value="F:nucleic acid binding"/>
    <property type="evidence" value="ECO:0007669"/>
    <property type="project" value="InterPro"/>
</dbReference>
<sequence>MPYSNEQKADMVLALGAAGGKKKKAVKIFQRWHPGTRPHPSTIVRQYEALKQYGRFIKERCRPAELSDDVRINILAFLEAYTEASLREASRQTDVPLSTVFRVVKEAGLHPYNIQLHQRLEQKDFESRLNYASWLLQIVDENPQFLRNVIWTGEANFLHNAHYWSATYPHWLGRTRHQYKWSLYVWCGICDGALIGPVFLDGTLTAVRYLNEILLGPVEEFCANVPLARLGKLWFQHDGAPAHSSSQARAYLDRAFPSRWIGRYGPVSWPARSPDLTPLDFFL</sequence>
<proteinExistence type="predicted"/>
<name>A0A2R5LFM4_9ACAR</name>
<accession>A0A2R5LFM4</accession>
<dbReference type="Gene3D" id="3.30.420.10">
    <property type="entry name" value="Ribonuclease H-like superfamily/Ribonuclease H"/>
    <property type="match status" value="1"/>
</dbReference>
<dbReference type="PANTHER" id="PTHR47326:SF1">
    <property type="entry name" value="HTH PSQ-TYPE DOMAIN-CONTAINING PROTEIN"/>
    <property type="match status" value="1"/>
</dbReference>
<reference evidence="1" key="1">
    <citation type="submission" date="2018-03" db="EMBL/GenBank/DDBJ databases">
        <title>The relapsing fever spirochete Borrelia turicatae persists in the highly oxidative environment of its soft-bodied tick vector.</title>
        <authorList>
            <person name="Bourret T.J."/>
            <person name="Boyle W.K."/>
            <person name="Valenzuela J.G."/>
            <person name="Oliveira F."/>
            <person name="Lopez J.E."/>
        </authorList>
    </citation>
    <scope>NUCLEOTIDE SEQUENCE</scope>
    <source>
        <strain evidence="1">Kansas strain/isolate</strain>
        <tissue evidence="1">Salivary glands</tissue>
    </source>
</reference>
<dbReference type="AlphaFoldDB" id="A0A2R5LFM4"/>
<protein>
    <submittedName>
        <fullName evidence="1">Putative transposable element</fullName>
    </submittedName>
</protein>
<evidence type="ECO:0000313" key="1">
    <source>
        <dbReference type="EMBL" id="MBY08258.1"/>
    </source>
</evidence>
<dbReference type="InterPro" id="IPR036397">
    <property type="entry name" value="RNaseH_sf"/>
</dbReference>